<reference evidence="2" key="1">
    <citation type="submission" date="2023-07" db="EMBL/GenBank/DDBJ databases">
        <authorList>
            <consortium name="AG Swart"/>
            <person name="Singh M."/>
            <person name="Singh A."/>
            <person name="Seah K."/>
            <person name="Emmerich C."/>
        </authorList>
    </citation>
    <scope>NUCLEOTIDE SEQUENCE</scope>
    <source>
        <strain evidence="2">DP1</strain>
    </source>
</reference>
<feature type="region of interest" description="Disordered" evidence="1">
    <location>
        <begin position="133"/>
        <end position="196"/>
    </location>
</feature>
<organism evidence="2 3">
    <name type="scientific">Euplotes crassus</name>
    <dbReference type="NCBI Taxonomy" id="5936"/>
    <lineage>
        <taxon>Eukaryota</taxon>
        <taxon>Sar</taxon>
        <taxon>Alveolata</taxon>
        <taxon>Ciliophora</taxon>
        <taxon>Intramacronucleata</taxon>
        <taxon>Spirotrichea</taxon>
        <taxon>Hypotrichia</taxon>
        <taxon>Euplotida</taxon>
        <taxon>Euplotidae</taxon>
        <taxon>Moneuplotes</taxon>
    </lineage>
</organism>
<accession>A0AAD1UGL4</accession>
<protein>
    <submittedName>
        <fullName evidence="2">Uncharacterized protein</fullName>
    </submittedName>
</protein>
<feature type="compositionally biased region" description="Basic residues" evidence="1">
    <location>
        <begin position="141"/>
        <end position="153"/>
    </location>
</feature>
<evidence type="ECO:0000313" key="2">
    <source>
        <dbReference type="EMBL" id="CAI2367561.1"/>
    </source>
</evidence>
<dbReference type="Proteomes" id="UP001295684">
    <property type="component" value="Unassembled WGS sequence"/>
</dbReference>
<feature type="compositionally biased region" description="Basic and acidic residues" evidence="1">
    <location>
        <begin position="166"/>
        <end position="183"/>
    </location>
</feature>
<name>A0AAD1UGL4_EUPCR</name>
<evidence type="ECO:0000256" key="1">
    <source>
        <dbReference type="SAM" id="MobiDB-lite"/>
    </source>
</evidence>
<dbReference type="AlphaFoldDB" id="A0AAD1UGL4"/>
<evidence type="ECO:0000313" key="3">
    <source>
        <dbReference type="Proteomes" id="UP001295684"/>
    </source>
</evidence>
<keyword evidence="3" id="KW-1185">Reference proteome</keyword>
<gene>
    <name evidence="2" type="ORF">ECRASSUSDP1_LOCUS8848</name>
</gene>
<feature type="compositionally biased region" description="Polar residues" evidence="1">
    <location>
        <begin position="73"/>
        <end position="88"/>
    </location>
</feature>
<feature type="region of interest" description="Disordered" evidence="1">
    <location>
        <begin position="66"/>
        <end position="92"/>
    </location>
</feature>
<proteinExistence type="predicted"/>
<feature type="compositionally biased region" description="Polar residues" evidence="1">
    <location>
        <begin position="184"/>
        <end position="196"/>
    </location>
</feature>
<sequence>MYLSEGGSHYAESRVKKRNDPHKMIKANASNFSSERSKNIFKNSIKRGTKGSINSEKSHKSIKARFGKKMLGSDQSSQKQSAGGTSIRSGKLNIFKTQKKTNIFNPNKTICGSQHFKRANRIMTLNLSRAKEKPKACLPKFNKRPSYKNKTRKREILVSKKPSQNLEERKESEQVQESRKSHDSQTGSSFRGSSAVNSSFVTFGRPSFVREEAGEIERCGAEQG</sequence>
<comment type="caution">
    <text evidence="2">The sequence shown here is derived from an EMBL/GenBank/DDBJ whole genome shotgun (WGS) entry which is preliminary data.</text>
</comment>
<feature type="region of interest" description="Disordered" evidence="1">
    <location>
        <begin position="1"/>
        <end position="22"/>
    </location>
</feature>
<dbReference type="EMBL" id="CAMPGE010008672">
    <property type="protein sequence ID" value="CAI2367561.1"/>
    <property type="molecule type" value="Genomic_DNA"/>
</dbReference>